<feature type="chain" id="PRO_5030877667" evidence="1">
    <location>
        <begin position="23"/>
        <end position="207"/>
    </location>
</feature>
<evidence type="ECO:0000256" key="1">
    <source>
        <dbReference type="SAM" id="SignalP"/>
    </source>
</evidence>
<keyword evidence="1" id="KW-0732">Signal</keyword>
<protein>
    <submittedName>
        <fullName evidence="2">Uncharacterized protein</fullName>
    </submittedName>
</protein>
<gene>
    <name evidence="2" type="ORF">MPOL1434_LOCUS11222</name>
</gene>
<dbReference type="AlphaFoldDB" id="A0A7S0FTT6"/>
<dbReference type="EMBL" id="HBEJ01019257">
    <property type="protein sequence ID" value="CAD8380822.1"/>
    <property type="molecule type" value="Transcribed_RNA"/>
</dbReference>
<organism evidence="2">
    <name type="scientific">Minutocellus polymorphus</name>
    <dbReference type="NCBI Taxonomy" id="265543"/>
    <lineage>
        <taxon>Eukaryota</taxon>
        <taxon>Sar</taxon>
        <taxon>Stramenopiles</taxon>
        <taxon>Ochrophyta</taxon>
        <taxon>Bacillariophyta</taxon>
        <taxon>Mediophyceae</taxon>
        <taxon>Cymatosirophycidae</taxon>
        <taxon>Cymatosirales</taxon>
        <taxon>Cymatosiraceae</taxon>
        <taxon>Minutocellus</taxon>
    </lineage>
</organism>
<accession>A0A7S0FTT6</accession>
<reference evidence="2" key="1">
    <citation type="submission" date="2021-01" db="EMBL/GenBank/DDBJ databases">
        <authorList>
            <person name="Corre E."/>
            <person name="Pelletier E."/>
            <person name="Niang G."/>
            <person name="Scheremetjew M."/>
            <person name="Finn R."/>
            <person name="Kale V."/>
            <person name="Holt S."/>
            <person name="Cochrane G."/>
            <person name="Meng A."/>
            <person name="Brown T."/>
            <person name="Cohen L."/>
        </authorList>
    </citation>
    <scope>NUCLEOTIDE SEQUENCE</scope>
    <source>
        <strain evidence="2">CCMP3303</strain>
    </source>
</reference>
<evidence type="ECO:0000313" key="2">
    <source>
        <dbReference type="EMBL" id="CAD8380822.1"/>
    </source>
</evidence>
<feature type="signal peptide" evidence="1">
    <location>
        <begin position="1"/>
        <end position="22"/>
    </location>
</feature>
<sequence>MIRWSVLAIMAITAVGPRSCQSQDMDLIICPDGQKPIPDTFCGRGPNRVDCSDDEFCFIHPTDRFAVCCPNENNDQSSKETCCDPRAGPGGCPDANGSFEGCWDEGGYCCTDGRWHVDYGDGSNNCNDNSLEDAKPCECNDFACCVYIGGELKGTVQCYDALSGKTFSQGGEDEEEEEEEEAVTSSAVIVKGCTVFIMLWPLLCCHY</sequence>
<name>A0A7S0FTT6_9STRA</name>
<proteinExistence type="predicted"/>